<name>Q82U51_NITEU</name>
<reference evidence="2 3" key="1">
    <citation type="journal article" date="2003" name="J. Bacteriol.">
        <title>Complete genome sequence of the ammonia-oxidizing bacterium and obligate chemolithoautotroph Nitrosomonas europaea.</title>
        <authorList>
            <person name="Chain P."/>
            <person name="Lamerdin J."/>
            <person name="Larimer F."/>
            <person name="Regala W."/>
            <person name="Land M."/>
            <person name="Hauser L."/>
            <person name="Hooper A."/>
            <person name="Klotz M."/>
            <person name="Norton J."/>
            <person name="Sayavedra-Soto L."/>
            <person name="Arciero D."/>
            <person name="Hommes N."/>
            <person name="Whittaker M."/>
            <person name="Arp D."/>
        </authorList>
    </citation>
    <scope>NUCLEOTIDE SEQUENCE [LARGE SCALE GENOMIC DNA]</scope>
    <source>
        <strain evidence="3">ATCC 19718 / CIP 103999 / KCTC 2705 / NBRC 14298</strain>
    </source>
</reference>
<dbReference type="HOGENOM" id="CLU_108696_13_1_4"/>
<dbReference type="EMBL" id="AL954747">
    <property type="protein sequence ID" value="CAD85567.1"/>
    <property type="molecule type" value="Genomic_DNA"/>
</dbReference>
<dbReference type="AlphaFoldDB" id="Q82U51"/>
<accession>Q82U51</accession>
<organism evidence="2 3">
    <name type="scientific">Nitrosomonas europaea (strain ATCC 19718 / CIP 103999 / KCTC 2705 / NBRC 14298)</name>
    <dbReference type="NCBI Taxonomy" id="228410"/>
    <lineage>
        <taxon>Bacteria</taxon>
        <taxon>Pseudomonadati</taxon>
        <taxon>Pseudomonadota</taxon>
        <taxon>Betaproteobacteria</taxon>
        <taxon>Nitrosomonadales</taxon>
        <taxon>Nitrosomonadaceae</taxon>
        <taxon>Nitrosomonas</taxon>
    </lineage>
</organism>
<dbReference type="KEGG" id="neu:NE1656"/>
<keyword evidence="3" id="KW-1185">Reference proteome</keyword>
<dbReference type="SUPFAM" id="SSF47336">
    <property type="entry name" value="ACP-like"/>
    <property type="match status" value="1"/>
</dbReference>
<dbReference type="InterPro" id="IPR009081">
    <property type="entry name" value="PP-bd_ACP"/>
</dbReference>
<proteinExistence type="predicted"/>
<dbReference type="Pfam" id="PF00550">
    <property type="entry name" value="PP-binding"/>
    <property type="match status" value="1"/>
</dbReference>
<feature type="domain" description="Carrier" evidence="1">
    <location>
        <begin position="12"/>
        <end position="89"/>
    </location>
</feature>
<dbReference type="Proteomes" id="UP000001416">
    <property type="component" value="Chromosome"/>
</dbReference>
<dbReference type="eggNOG" id="COG0236">
    <property type="taxonomic scope" value="Bacteria"/>
</dbReference>
<sequence>MNCSGIDLMSEVTQEQITALLCQRLANFTEIETEVSPETNLITHLAIDSVKLLNLVMEIEDQFDISVPLNTLVDVLTVQDLANLIYKIKSLSQ</sequence>
<protein>
    <submittedName>
        <fullName evidence="2">Phosphopantetheine attachment site</fullName>
    </submittedName>
</protein>
<dbReference type="STRING" id="228410.NE1656"/>
<gene>
    <name evidence="2" type="ordered locus">NE1656</name>
</gene>
<evidence type="ECO:0000313" key="3">
    <source>
        <dbReference type="Proteomes" id="UP000001416"/>
    </source>
</evidence>
<dbReference type="PROSITE" id="PS50075">
    <property type="entry name" value="CARRIER"/>
    <property type="match status" value="1"/>
</dbReference>
<evidence type="ECO:0000259" key="1">
    <source>
        <dbReference type="PROSITE" id="PS50075"/>
    </source>
</evidence>
<dbReference type="Gene3D" id="1.10.1200.10">
    <property type="entry name" value="ACP-like"/>
    <property type="match status" value="1"/>
</dbReference>
<dbReference type="InterPro" id="IPR036736">
    <property type="entry name" value="ACP-like_sf"/>
</dbReference>
<evidence type="ECO:0000313" key="2">
    <source>
        <dbReference type="EMBL" id="CAD85567.1"/>
    </source>
</evidence>